<gene>
    <name evidence="2" type="ORF">VTL71DRAFT_4501</name>
</gene>
<accession>A0ABR4C3A5</accession>
<comment type="caution">
    <text evidence="2">The sequence shown here is derived from an EMBL/GenBank/DDBJ whole genome shotgun (WGS) entry which is preliminary data.</text>
</comment>
<evidence type="ECO:0000256" key="1">
    <source>
        <dbReference type="SAM" id="MobiDB-lite"/>
    </source>
</evidence>
<feature type="region of interest" description="Disordered" evidence="1">
    <location>
        <begin position="524"/>
        <end position="609"/>
    </location>
</feature>
<evidence type="ECO:0000313" key="2">
    <source>
        <dbReference type="EMBL" id="KAL2064007.1"/>
    </source>
</evidence>
<evidence type="ECO:0000313" key="3">
    <source>
        <dbReference type="Proteomes" id="UP001595075"/>
    </source>
</evidence>
<dbReference type="Proteomes" id="UP001595075">
    <property type="component" value="Unassembled WGS sequence"/>
</dbReference>
<protein>
    <submittedName>
        <fullName evidence="2">Uncharacterized protein</fullName>
    </submittedName>
</protein>
<organism evidence="2 3">
    <name type="scientific">Oculimacula yallundae</name>
    <dbReference type="NCBI Taxonomy" id="86028"/>
    <lineage>
        <taxon>Eukaryota</taxon>
        <taxon>Fungi</taxon>
        <taxon>Dikarya</taxon>
        <taxon>Ascomycota</taxon>
        <taxon>Pezizomycotina</taxon>
        <taxon>Leotiomycetes</taxon>
        <taxon>Helotiales</taxon>
        <taxon>Ploettnerulaceae</taxon>
        <taxon>Oculimacula</taxon>
    </lineage>
</organism>
<name>A0ABR4C3A5_9HELO</name>
<keyword evidence="3" id="KW-1185">Reference proteome</keyword>
<feature type="region of interest" description="Disordered" evidence="1">
    <location>
        <begin position="18"/>
        <end position="41"/>
    </location>
</feature>
<sequence>MSDKNNFLETVLNYKDKNMDASQNGTGSSAITKSQNTNDEKSVDGISAIENLQCPQVDDHDFGEFCKTCRTILMPWYDKLPQPNDINGKPYQKAPRGSIVKGVPVQHSEAIAVMTLVATLDVTNQTYDEVEGLVEIMTYYTKSVAAGLRIAELHRMISKIAATKHNIPTIARLVESALEDPALTPEAYITNVKLQIEHYNRLRNASGESKAIASSSPSKGSTALVPSKDVVKVISSRGLSKGSFHLSLYKDVLSVDKMPGVDSSKRQDVPGSFTHAPPKEKGPVEFVPGSMVSNGSPFPSPSKGVFSNDEMPDVDNSKRQNVQGSFTHAPPKDKGPWEFVPGSIISEAVVGKPEPHKFFIVRQAVGDPSVKDIRQFPSWETMDWNEPEDINTFNKWQTQVKSRMSDEPGQLPKSWTKAEKEVLKAAIEAELAKGLNRSQMPWDDIAETLYNHFKDKTQLAGSVLAQPTELLPNNRIALASQRPKTLKEVRIGAVERTGMAVKAQASKYGDIALLLRLSKPYKVRGVRDGDTHDSTAEVGNGESQDNGAKKGRKRRRIESQELTSNKSPPQTPPTSAQQFKMQVAKNINPWYKSKTKSPAPHPGQDSDFL</sequence>
<proteinExistence type="predicted"/>
<feature type="compositionally biased region" description="Basic and acidic residues" evidence="1">
    <location>
        <begin position="525"/>
        <end position="535"/>
    </location>
</feature>
<reference evidence="2 3" key="1">
    <citation type="journal article" date="2024" name="Commun. Biol.">
        <title>Comparative genomic analysis of thermophilic fungi reveals convergent evolutionary adaptations and gene losses.</title>
        <authorList>
            <person name="Steindorff A.S."/>
            <person name="Aguilar-Pontes M.V."/>
            <person name="Robinson A.J."/>
            <person name="Andreopoulos B."/>
            <person name="LaButti K."/>
            <person name="Kuo A."/>
            <person name="Mondo S."/>
            <person name="Riley R."/>
            <person name="Otillar R."/>
            <person name="Haridas S."/>
            <person name="Lipzen A."/>
            <person name="Grimwood J."/>
            <person name="Schmutz J."/>
            <person name="Clum A."/>
            <person name="Reid I.D."/>
            <person name="Moisan M.C."/>
            <person name="Butler G."/>
            <person name="Nguyen T.T.M."/>
            <person name="Dewar K."/>
            <person name="Conant G."/>
            <person name="Drula E."/>
            <person name="Henrissat B."/>
            <person name="Hansel C."/>
            <person name="Singer S."/>
            <person name="Hutchinson M.I."/>
            <person name="de Vries R.P."/>
            <person name="Natvig D.O."/>
            <person name="Powell A.J."/>
            <person name="Tsang A."/>
            <person name="Grigoriev I.V."/>
        </authorList>
    </citation>
    <scope>NUCLEOTIDE SEQUENCE [LARGE SCALE GENOMIC DNA]</scope>
    <source>
        <strain evidence="2 3">CBS 494.80</strain>
    </source>
</reference>
<feature type="compositionally biased region" description="Polar residues" evidence="1">
    <location>
        <begin position="20"/>
        <end position="37"/>
    </location>
</feature>
<dbReference type="EMBL" id="JAZHXI010000014">
    <property type="protein sequence ID" value="KAL2064007.1"/>
    <property type="molecule type" value="Genomic_DNA"/>
</dbReference>
<feature type="region of interest" description="Disordered" evidence="1">
    <location>
        <begin position="259"/>
        <end position="283"/>
    </location>
</feature>